<proteinExistence type="predicted"/>
<dbReference type="WBParaSite" id="Bm172c.1">
    <property type="protein sequence ID" value="Bm172c.1"/>
    <property type="gene ID" value="WBGene00220433"/>
</dbReference>
<dbReference type="AlphaFoldDB" id="A0A4E9FH57"/>
<accession>A0A5S6PCX8</accession>
<reference evidence="1" key="2">
    <citation type="submission" date="2019-04" db="EMBL/GenBank/DDBJ databases">
        <authorList>
            <person name="Howe K."/>
            <person name="Paulini M."/>
            <person name="Williams G."/>
        </authorList>
    </citation>
    <scope>NUCLEOTIDE SEQUENCE [LARGE SCALE GENOMIC DNA]</scope>
    <source>
        <strain evidence="1">FR3</strain>
    </source>
</reference>
<keyword evidence="2" id="KW-1185">Reference proteome</keyword>
<dbReference type="OrthoDB" id="2570713at2759"/>
<name>A0A4E9FH57_BRUMA</name>
<dbReference type="GeneID" id="6097361"/>
<accession>A0A4E9FH57</accession>
<evidence type="ECO:0000313" key="3">
    <source>
        <dbReference type="WBParaSite" id="Bm172c.1"/>
    </source>
</evidence>
<dbReference type="EMBL" id="CAAKNF010000194">
    <property type="protein sequence ID" value="VIO95684.1"/>
    <property type="molecule type" value="Genomic_DNA"/>
</dbReference>
<evidence type="ECO:0000313" key="1">
    <source>
        <dbReference type="EMBL" id="VIO95684.1"/>
    </source>
</evidence>
<sequence length="94" mass="10977">MIRLKILSNISTIDEIRIYRIYSQPIIALLKSVIVNDAGARLSATECLKSEWMQSQGSEELFLVDYLEDYKERRKEQLRRIGDLFEDCECVSIC</sequence>
<protein>
    <submittedName>
        <fullName evidence="3">Bm172</fullName>
    </submittedName>
</protein>
<reference evidence="2" key="1">
    <citation type="journal article" date="2007" name="Science">
        <title>Draft genome of the filarial nematode parasite Brugia malayi.</title>
        <authorList>
            <person name="Ghedin E."/>
            <person name="Wang S."/>
            <person name="Spiro D."/>
            <person name="Caler E."/>
            <person name="Zhao Q."/>
            <person name="Crabtree J."/>
            <person name="Allen J.E."/>
            <person name="Delcher A.L."/>
            <person name="Guiliano D.B."/>
            <person name="Miranda-Saavedra D."/>
            <person name="Angiuoli S.V."/>
            <person name="Creasy T."/>
            <person name="Amedeo P."/>
            <person name="Haas B."/>
            <person name="El-Sayed N.M."/>
            <person name="Wortman J.R."/>
            <person name="Feldblyum T."/>
            <person name="Tallon L."/>
            <person name="Schatz M."/>
            <person name="Shumway M."/>
            <person name="Koo H."/>
            <person name="Salzberg S.L."/>
            <person name="Schobel S."/>
            <person name="Pertea M."/>
            <person name="Pop M."/>
            <person name="White O."/>
            <person name="Barton G.J."/>
            <person name="Carlow C.K."/>
            <person name="Crawford M.J."/>
            <person name="Daub J."/>
            <person name="Dimmic M.W."/>
            <person name="Estes C.F."/>
            <person name="Foster J.M."/>
            <person name="Ganatra M."/>
            <person name="Gregory W.F."/>
            <person name="Johnson N.M."/>
            <person name="Jin J."/>
            <person name="Komuniecki R."/>
            <person name="Korf I."/>
            <person name="Kumar S."/>
            <person name="Laney S."/>
            <person name="Li B.W."/>
            <person name="Li W."/>
            <person name="Lindblom T.H."/>
            <person name="Lustigman S."/>
            <person name="Ma D."/>
            <person name="Maina C.V."/>
            <person name="Martin D.M."/>
            <person name="McCarter J.P."/>
            <person name="McReynolds L."/>
            <person name="Mitreva M."/>
            <person name="Nutman T.B."/>
            <person name="Parkinson J."/>
            <person name="Peregrin-Alvarez J.M."/>
            <person name="Poole C."/>
            <person name="Ren Q."/>
            <person name="Saunders L."/>
            <person name="Sluder A.E."/>
            <person name="Smith K."/>
            <person name="Stanke M."/>
            <person name="Unnasch T.R."/>
            <person name="Ware J."/>
            <person name="Wei A.D."/>
            <person name="Weil G."/>
            <person name="Williams D.J."/>
            <person name="Zhang Y."/>
            <person name="Williams S.A."/>
            <person name="Fraser-Liggett C."/>
            <person name="Slatko B."/>
            <person name="Blaxter M.L."/>
            <person name="Scott A.L."/>
        </authorList>
    </citation>
    <scope>NUCLEOTIDE SEQUENCE</scope>
    <source>
        <strain evidence="2">FR3</strain>
    </source>
</reference>
<dbReference type="Proteomes" id="UP000006672">
    <property type="component" value="Unassembled WGS sequence"/>
</dbReference>
<dbReference type="RefSeq" id="XP_042935856.1">
    <property type="nucleotide sequence ID" value="XM_043079922.1"/>
</dbReference>
<reference evidence="3" key="3">
    <citation type="submission" date="2019-12" db="UniProtKB">
        <authorList>
            <consortium name="WormBaseParasite"/>
        </authorList>
    </citation>
    <scope>IDENTIFICATION</scope>
</reference>
<organism evidence="1">
    <name type="scientific">Brugia malayi</name>
    <name type="common">Filarial nematode worm</name>
    <dbReference type="NCBI Taxonomy" id="6279"/>
    <lineage>
        <taxon>Eukaryota</taxon>
        <taxon>Metazoa</taxon>
        <taxon>Ecdysozoa</taxon>
        <taxon>Nematoda</taxon>
        <taxon>Chromadorea</taxon>
        <taxon>Rhabditida</taxon>
        <taxon>Spirurina</taxon>
        <taxon>Spiruromorpha</taxon>
        <taxon>Filarioidea</taxon>
        <taxon>Onchocercidae</taxon>
        <taxon>Brugia</taxon>
    </lineage>
</organism>
<gene>
    <name evidence="1 3" type="primary">Bm172</name>
    <name evidence="1" type="ORF">BM_BM172</name>
</gene>
<dbReference type="CTD" id="6097361"/>
<evidence type="ECO:0000313" key="2">
    <source>
        <dbReference type="Proteomes" id="UP000006672"/>
    </source>
</evidence>
<dbReference type="STRING" id="6279.A0A5S6PCX8"/>